<comment type="caution">
    <text evidence="1">The sequence shown here is derived from an EMBL/GenBank/DDBJ whole genome shotgun (WGS) entry which is preliminary data.</text>
</comment>
<evidence type="ECO:0000313" key="1">
    <source>
        <dbReference type="EMBL" id="RHD05843.1"/>
    </source>
</evidence>
<dbReference type="EMBL" id="QSIQ01000002">
    <property type="protein sequence ID" value="RHD05843.1"/>
    <property type="molecule type" value="Genomic_DNA"/>
</dbReference>
<dbReference type="RefSeq" id="WP_007884959.1">
    <property type="nucleotide sequence ID" value="NZ_DAWDJC010000024.1"/>
</dbReference>
<gene>
    <name evidence="2" type="ORF">DW654_00515</name>
    <name evidence="1" type="ORF">DW813_02630</name>
</gene>
<name>A0A396AH18_9FIRM</name>
<proteinExistence type="predicted"/>
<evidence type="ECO:0000313" key="4">
    <source>
        <dbReference type="Proteomes" id="UP000283701"/>
    </source>
</evidence>
<dbReference type="Proteomes" id="UP000266391">
    <property type="component" value="Unassembled WGS sequence"/>
</dbReference>
<dbReference type="EMBL" id="QRHP01000001">
    <property type="protein sequence ID" value="RHF87291.1"/>
    <property type="molecule type" value="Genomic_DNA"/>
</dbReference>
<organism evidence="1 3">
    <name type="scientific">Roseburia inulinivorans</name>
    <dbReference type="NCBI Taxonomy" id="360807"/>
    <lineage>
        <taxon>Bacteria</taxon>
        <taxon>Bacillati</taxon>
        <taxon>Bacillota</taxon>
        <taxon>Clostridia</taxon>
        <taxon>Lachnospirales</taxon>
        <taxon>Lachnospiraceae</taxon>
        <taxon>Roseburia</taxon>
    </lineage>
</organism>
<evidence type="ECO:0000313" key="3">
    <source>
        <dbReference type="Proteomes" id="UP000266391"/>
    </source>
</evidence>
<dbReference type="Proteomes" id="UP000283701">
    <property type="component" value="Unassembled WGS sequence"/>
</dbReference>
<accession>A0A396AH18</accession>
<protein>
    <submittedName>
        <fullName evidence="1">Uncharacterized protein</fullName>
    </submittedName>
</protein>
<dbReference type="AlphaFoldDB" id="A0A396AH18"/>
<sequence length="168" mass="20287">MKYFEIVEAPEHKYAPRVKNWYGKIDVRDICIKKYPDLPKRELFVIESSEKTIFTDIILFPFLLLSPNVMDVIKMHHERCFYREVILLDQLNGKSELYYLPVFDETEKLLIRNREDLMQEEEVNLKKEIFWIRDSFKRHTIISLELAESLLWREITGLGIKEVKLYTN</sequence>
<reference evidence="3 4" key="1">
    <citation type="submission" date="2018-08" db="EMBL/GenBank/DDBJ databases">
        <title>A genome reference for cultivated species of the human gut microbiota.</title>
        <authorList>
            <person name="Zou Y."/>
            <person name="Xue W."/>
            <person name="Luo G."/>
        </authorList>
    </citation>
    <scope>NUCLEOTIDE SEQUENCE [LARGE SCALE GENOMIC DNA]</scope>
    <source>
        <strain evidence="2 4">AM23-23AC</strain>
        <strain evidence="1 3">AM32-8LB</strain>
    </source>
</reference>
<dbReference type="GeneID" id="75164516"/>
<evidence type="ECO:0000313" key="2">
    <source>
        <dbReference type="EMBL" id="RHF87291.1"/>
    </source>
</evidence>